<dbReference type="AlphaFoldDB" id="A0A0C2X4R4"/>
<keyword evidence="3" id="KW-1185">Reference proteome</keyword>
<protein>
    <submittedName>
        <fullName evidence="2">Uncharacterized protein</fullName>
    </submittedName>
</protein>
<evidence type="ECO:0000256" key="1">
    <source>
        <dbReference type="SAM" id="MobiDB-lite"/>
    </source>
</evidence>
<gene>
    <name evidence="2" type="ORF">M408DRAFT_326743</name>
</gene>
<dbReference type="Proteomes" id="UP000054097">
    <property type="component" value="Unassembled WGS sequence"/>
</dbReference>
<organism evidence="2 3">
    <name type="scientific">Serendipita vermifera MAFF 305830</name>
    <dbReference type="NCBI Taxonomy" id="933852"/>
    <lineage>
        <taxon>Eukaryota</taxon>
        <taxon>Fungi</taxon>
        <taxon>Dikarya</taxon>
        <taxon>Basidiomycota</taxon>
        <taxon>Agaricomycotina</taxon>
        <taxon>Agaricomycetes</taxon>
        <taxon>Sebacinales</taxon>
        <taxon>Serendipitaceae</taxon>
        <taxon>Serendipita</taxon>
    </lineage>
</organism>
<feature type="region of interest" description="Disordered" evidence="1">
    <location>
        <begin position="53"/>
        <end position="86"/>
    </location>
</feature>
<evidence type="ECO:0000313" key="3">
    <source>
        <dbReference type="Proteomes" id="UP000054097"/>
    </source>
</evidence>
<sequence length="86" mass="9571">MRSVAVGVPEIFWMCRYIVYHQSCVDDLLAFPAFAKMTAWSLYPTDEGLLMNGSPESEMGSTTESNWTLKPAAMPSRGRGRKHGSL</sequence>
<reference evidence="2 3" key="1">
    <citation type="submission" date="2014-04" db="EMBL/GenBank/DDBJ databases">
        <authorList>
            <consortium name="DOE Joint Genome Institute"/>
            <person name="Kuo A."/>
            <person name="Zuccaro A."/>
            <person name="Kohler A."/>
            <person name="Nagy L.G."/>
            <person name="Floudas D."/>
            <person name="Copeland A."/>
            <person name="Barry K.W."/>
            <person name="Cichocki N."/>
            <person name="Veneault-Fourrey C."/>
            <person name="LaButti K."/>
            <person name="Lindquist E.A."/>
            <person name="Lipzen A."/>
            <person name="Lundell T."/>
            <person name="Morin E."/>
            <person name="Murat C."/>
            <person name="Sun H."/>
            <person name="Tunlid A."/>
            <person name="Henrissat B."/>
            <person name="Grigoriev I.V."/>
            <person name="Hibbett D.S."/>
            <person name="Martin F."/>
            <person name="Nordberg H.P."/>
            <person name="Cantor M.N."/>
            <person name="Hua S.X."/>
        </authorList>
    </citation>
    <scope>NUCLEOTIDE SEQUENCE [LARGE SCALE GENOMIC DNA]</scope>
    <source>
        <strain evidence="2 3">MAFF 305830</strain>
    </source>
</reference>
<accession>A0A0C2X4R4</accession>
<evidence type="ECO:0000313" key="2">
    <source>
        <dbReference type="EMBL" id="KIM33088.1"/>
    </source>
</evidence>
<proteinExistence type="predicted"/>
<name>A0A0C2X4R4_SERVB</name>
<dbReference type="HOGENOM" id="CLU_2499274_0_0_1"/>
<feature type="compositionally biased region" description="Polar residues" evidence="1">
    <location>
        <begin position="59"/>
        <end position="68"/>
    </location>
</feature>
<reference evidence="3" key="2">
    <citation type="submission" date="2015-01" db="EMBL/GenBank/DDBJ databases">
        <title>Evolutionary Origins and Diversification of the Mycorrhizal Mutualists.</title>
        <authorList>
            <consortium name="DOE Joint Genome Institute"/>
            <consortium name="Mycorrhizal Genomics Consortium"/>
            <person name="Kohler A."/>
            <person name="Kuo A."/>
            <person name="Nagy L.G."/>
            <person name="Floudas D."/>
            <person name="Copeland A."/>
            <person name="Barry K.W."/>
            <person name="Cichocki N."/>
            <person name="Veneault-Fourrey C."/>
            <person name="LaButti K."/>
            <person name="Lindquist E.A."/>
            <person name="Lipzen A."/>
            <person name="Lundell T."/>
            <person name="Morin E."/>
            <person name="Murat C."/>
            <person name="Riley R."/>
            <person name="Ohm R."/>
            <person name="Sun H."/>
            <person name="Tunlid A."/>
            <person name="Henrissat B."/>
            <person name="Grigoriev I.V."/>
            <person name="Hibbett D.S."/>
            <person name="Martin F."/>
        </authorList>
    </citation>
    <scope>NUCLEOTIDE SEQUENCE [LARGE SCALE GENOMIC DNA]</scope>
    <source>
        <strain evidence="3">MAFF 305830</strain>
    </source>
</reference>
<dbReference type="EMBL" id="KN824279">
    <property type="protein sequence ID" value="KIM33088.1"/>
    <property type="molecule type" value="Genomic_DNA"/>
</dbReference>